<organism evidence="10 11">
    <name type="scientific">Peptostreptococcus russellii</name>
    <dbReference type="NCBI Taxonomy" id="215200"/>
    <lineage>
        <taxon>Bacteria</taxon>
        <taxon>Bacillati</taxon>
        <taxon>Bacillota</taxon>
        <taxon>Clostridia</taxon>
        <taxon>Peptostreptococcales</taxon>
        <taxon>Peptostreptococcaceae</taxon>
        <taxon>Peptostreptococcus</taxon>
    </lineage>
</organism>
<dbReference type="AlphaFoldDB" id="A0A2P7Q2Z8"/>
<evidence type="ECO:0000259" key="8">
    <source>
        <dbReference type="Pfam" id="PF04239"/>
    </source>
</evidence>
<keyword evidence="4 7" id="KW-0812">Transmembrane</keyword>
<evidence type="ECO:0008006" key="12">
    <source>
        <dbReference type="Google" id="ProtNLM"/>
    </source>
</evidence>
<dbReference type="Gene3D" id="3.30.240.20">
    <property type="entry name" value="bsu07140 like domains"/>
    <property type="match status" value="2"/>
</dbReference>
<proteinExistence type="inferred from homology"/>
<feature type="domain" description="YetF C-terminal" evidence="8">
    <location>
        <begin position="82"/>
        <end position="200"/>
    </location>
</feature>
<reference evidence="10" key="1">
    <citation type="thesis" date="2015" institute="Rutgers" country="The State University of New Jersey, 14 College Farm Rd., New Brunswick, NJ, USA">
        <title>Ammonia toxicity in bacteria and its implications for treatment of and resource recovery from highly nitrogenous organic wastes.</title>
        <authorList>
            <person name="Luther A.K."/>
        </authorList>
    </citation>
    <scope>NUCLEOTIDE SEQUENCE</scope>
    <source>
        <strain evidence="10">RT-10B</strain>
    </source>
</reference>
<feature type="transmembrane region" description="Helical" evidence="7">
    <location>
        <begin position="37"/>
        <end position="54"/>
    </location>
</feature>
<dbReference type="InterPro" id="IPR007353">
    <property type="entry name" value="DUF421"/>
</dbReference>
<keyword evidence="5 7" id="KW-1133">Transmembrane helix</keyword>
<dbReference type="OrthoDB" id="1076133at2"/>
<comment type="similarity">
    <text evidence="2">Belongs to the UPF0702 family.</text>
</comment>
<name>A0A2P7Q2Z8_9FIRM</name>
<comment type="caution">
    <text evidence="10">The sequence shown here is derived from an EMBL/GenBank/DDBJ whole genome shotgun (WGS) entry which is preliminary data.</text>
</comment>
<feature type="domain" description="YetF-like N-terminal transmembrane" evidence="9">
    <location>
        <begin position="6"/>
        <end position="80"/>
    </location>
</feature>
<evidence type="ECO:0000313" key="11">
    <source>
        <dbReference type="Proteomes" id="UP000241434"/>
    </source>
</evidence>
<accession>A0A2P7Q2Z8</accession>
<dbReference type="Pfam" id="PF20730">
    <property type="entry name" value="YetF_N"/>
    <property type="match status" value="1"/>
</dbReference>
<dbReference type="Pfam" id="PF04239">
    <property type="entry name" value="DUF421"/>
    <property type="match status" value="1"/>
</dbReference>
<dbReference type="PANTHER" id="PTHR34582:SF6">
    <property type="entry name" value="UPF0702 TRANSMEMBRANE PROTEIN YCAP"/>
    <property type="match status" value="1"/>
</dbReference>
<protein>
    <recommendedName>
        <fullName evidence="12">DUF421 domain-containing protein</fullName>
    </recommendedName>
</protein>
<dbReference type="InterPro" id="IPR048454">
    <property type="entry name" value="YetF_N"/>
</dbReference>
<evidence type="ECO:0000313" key="10">
    <source>
        <dbReference type="EMBL" id="PSJ32338.1"/>
    </source>
</evidence>
<dbReference type="PANTHER" id="PTHR34582">
    <property type="entry name" value="UPF0702 TRANSMEMBRANE PROTEIN YCAP"/>
    <property type="match status" value="1"/>
</dbReference>
<dbReference type="EMBL" id="JYGE01000001">
    <property type="protein sequence ID" value="PSJ32338.1"/>
    <property type="molecule type" value="Genomic_DNA"/>
</dbReference>
<evidence type="ECO:0000256" key="1">
    <source>
        <dbReference type="ARBA" id="ARBA00004651"/>
    </source>
</evidence>
<dbReference type="RefSeq" id="WP_106775956.1">
    <property type="nucleotide sequence ID" value="NZ_JYGE01000001.1"/>
</dbReference>
<comment type="subcellular location">
    <subcellularLocation>
        <location evidence="1">Cell membrane</location>
        <topology evidence="1">Multi-pass membrane protein</topology>
    </subcellularLocation>
</comment>
<evidence type="ECO:0000256" key="5">
    <source>
        <dbReference type="ARBA" id="ARBA00022989"/>
    </source>
</evidence>
<evidence type="ECO:0000256" key="4">
    <source>
        <dbReference type="ARBA" id="ARBA00022692"/>
    </source>
</evidence>
<feature type="transmembrane region" description="Helical" evidence="7">
    <location>
        <begin position="6"/>
        <end position="25"/>
    </location>
</feature>
<evidence type="ECO:0000256" key="6">
    <source>
        <dbReference type="ARBA" id="ARBA00023136"/>
    </source>
</evidence>
<evidence type="ECO:0000259" key="9">
    <source>
        <dbReference type="Pfam" id="PF20730"/>
    </source>
</evidence>
<dbReference type="GO" id="GO:0005886">
    <property type="term" value="C:plasma membrane"/>
    <property type="evidence" value="ECO:0007669"/>
    <property type="project" value="UniProtKB-SubCell"/>
</dbReference>
<evidence type="ECO:0000256" key="2">
    <source>
        <dbReference type="ARBA" id="ARBA00006448"/>
    </source>
</evidence>
<evidence type="ECO:0000256" key="3">
    <source>
        <dbReference type="ARBA" id="ARBA00022475"/>
    </source>
</evidence>
<dbReference type="Proteomes" id="UP000241434">
    <property type="component" value="Unassembled WGS sequence"/>
</dbReference>
<evidence type="ECO:0000256" key="7">
    <source>
        <dbReference type="SAM" id="Phobius"/>
    </source>
</evidence>
<gene>
    <name evidence="10" type="ORF">UF10_00820</name>
</gene>
<keyword evidence="3" id="KW-1003">Cell membrane</keyword>
<feature type="transmembrane region" description="Helical" evidence="7">
    <location>
        <begin position="60"/>
        <end position="80"/>
    </location>
</feature>
<keyword evidence="6 7" id="KW-0472">Membrane</keyword>
<dbReference type="InterPro" id="IPR023090">
    <property type="entry name" value="UPF0702_alpha/beta_dom_sf"/>
</dbReference>
<keyword evidence="11" id="KW-1185">Reference proteome</keyword>
<sequence>MFSIFIKMTLRLAIGLLALIIYMNLLGRMQLSPQSAVDQIGNYILGGILGGIIYNLDLEFYKFFMAIIIWTSLMLLVNFITQKNLRAKRAIKGHPTLLMESNKFLTDEFKKNKVNLDDIMSRLHQKGIHSISEVDTIWLEPNGQLTTIMKYDDNTGWVLIEDGQINYLDLFRLNKSKEWLEAEVQKKGYESISEIFYGEYLNKELILYKY</sequence>